<dbReference type="AlphaFoldDB" id="A0A4Q0SZ18"/>
<evidence type="ECO:0000313" key="1">
    <source>
        <dbReference type="EMBL" id="RXH55672.1"/>
    </source>
</evidence>
<organism evidence="1 2">
    <name type="scientific">Granulicella sibirica</name>
    <dbReference type="NCBI Taxonomy" id="2479048"/>
    <lineage>
        <taxon>Bacteria</taxon>
        <taxon>Pseudomonadati</taxon>
        <taxon>Acidobacteriota</taxon>
        <taxon>Terriglobia</taxon>
        <taxon>Terriglobales</taxon>
        <taxon>Acidobacteriaceae</taxon>
        <taxon>Granulicella</taxon>
    </lineage>
</organism>
<dbReference type="EMBL" id="RDSM01000002">
    <property type="protein sequence ID" value="RXH55672.1"/>
    <property type="molecule type" value="Genomic_DNA"/>
</dbReference>
<gene>
    <name evidence="1" type="ORF">GRAN_2529</name>
</gene>
<proteinExistence type="predicted"/>
<dbReference type="OrthoDB" id="9944036at2"/>
<comment type="caution">
    <text evidence="1">The sequence shown here is derived from an EMBL/GenBank/DDBJ whole genome shotgun (WGS) entry which is preliminary data.</text>
</comment>
<evidence type="ECO:0000313" key="2">
    <source>
        <dbReference type="Proteomes" id="UP000289437"/>
    </source>
</evidence>
<accession>A0A4Q0SZ18</accession>
<dbReference type="RefSeq" id="WP_128913283.1">
    <property type="nucleotide sequence ID" value="NZ_RDSM01000002.1"/>
</dbReference>
<reference evidence="1 2" key="1">
    <citation type="submission" date="2018-11" db="EMBL/GenBank/DDBJ databases">
        <authorList>
            <person name="Mardanov A.V."/>
            <person name="Ravin N.V."/>
            <person name="Dedysh S.N."/>
        </authorList>
    </citation>
    <scope>NUCLEOTIDE SEQUENCE [LARGE SCALE GENOMIC DNA]</scope>
    <source>
        <strain evidence="1 2">AF10</strain>
    </source>
</reference>
<keyword evidence="2" id="KW-1185">Reference proteome</keyword>
<dbReference type="Proteomes" id="UP000289437">
    <property type="component" value="Unassembled WGS sequence"/>
</dbReference>
<reference evidence="2" key="2">
    <citation type="submission" date="2019-02" db="EMBL/GenBank/DDBJ databases">
        <title>Granulicella sibirica sp. nov., a psychrotolerant acidobacterium isolated from an organic soil layer in forested tundra, West Siberia.</title>
        <authorList>
            <person name="Oshkin I.Y."/>
            <person name="Kulichevskaya I.S."/>
            <person name="Rijpstra W.I.C."/>
            <person name="Sinninghe Damste J.S."/>
            <person name="Rakitin A.L."/>
            <person name="Ravin N.V."/>
            <person name="Dedysh S.N."/>
        </authorList>
    </citation>
    <scope>NUCLEOTIDE SEQUENCE [LARGE SCALE GENOMIC DNA]</scope>
    <source>
        <strain evidence="2">AF10</strain>
    </source>
</reference>
<protein>
    <submittedName>
        <fullName evidence="1">Uncharacterized protein</fullName>
    </submittedName>
</protein>
<sequence>MNEGRFIIIGNIGSDAGYWVFDGHTFRHVGGWPPFEQAEFKEALTILGAASRLKTTGLSERIAETVSGFVRRQLETHVTANQVDTGLPVVVVMSA</sequence>
<name>A0A4Q0SZ18_9BACT</name>